<keyword evidence="1" id="KW-1133">Transmembrane helix</keyword>
<keyword evidence="1" id="KW-0812">Transmembrane</keyword>
<proteinExistence type="predicted"/>
<evidence type="ECO:0000313" key="2">
    <source>
        <dbReference type="EMBL" id="MFB9088793.1"/>
    </source>
</evidence>
<accession>A0ABV5GCF0</accession>
<keyword evidence="1" id="KW-0472">Membrane</keyword>
<reference evidence="2 3" key="1">
    <citation type="submission" date="2024-09" db="EMBL/GenBank/DDBJ databases">
        <authorList>
            <person name="Sun Q."/>
            <person name="Mori K."/>
        </authorList>
    </citation>
    <scope>NUCLEOTIDE SEQUENCE [LARGE SCALE GENOMIC DNA]</scope>
    <source>
        <strain evidence="2 3">CECT 8460</strain>
    </source>
</reference>
<comment type="caution">
    <text evidence="2">The sequence shown here is derived from an EMBL/GenBank/DDBJ whole genome shotgun (WGS) entry which is preliminary data.</text>
</comment>
<feature type="transmembrane region" description="Helical" evidence="1">
    <location>
        <begin position="80"/>
        <end position="99"/>
    </location>
</feature>
<feature type="transmembrane region" description="Helical" evidence="1">
    <location>
        <begin position="193"/>
        <end position="214"/>
    </location>
</feature>
<feature type="transmembrane region" description="Helical" evidence="1">
    <location>
        <begin position="226"/>
        <end position="250"/>
    </location>
</feature>
<dbReference type="InterPro" id="IPR022134">
    <property type="entry name" value="DUF3667"/>
</dbReference>
<protein>
    <submittedName>
        <fullName evidence="2">DUF3667 domain-containing protein</fullName>
    </submittedName>
</protein>
<feature type="transmembrane region" description="Helical" evidence="1">
    <location>
        <begin position="131"/>
        <end position="150"/>
    </location>
</feature>
<evidence type="ECO:0000313" key="3">
    <source>
        <dbReference type="Proteomes" id="UP001589576"/>
    </source>
</evidence>
<gene>
    <name evidence="2" type="ORF">ACFFUU_04190</name>
</gene>
<organism evidence="2 3">
    <name type="scientific">Flavobacterium paronense</name>
    <dbReference type="NCBI Taxonomy" id="1392775"/>
    <lineage>
        <taxon>Bacteria</taxon>
        <taxon>Pseudomonadati</taxon>
        <taxon>Bacteroidota</taxon>
        <taxon>Flavobacteriia</taxon>
        <taxon>Flavobacteriales</taxon>
        <taxon>Flavobacteriaceae</taxon>
        <taxon>Flavobacterium</taxon>
    </lineage>
</organism>
<sequence>MQYQLCQNCETKTEGNFCSNCGQKTNTIRLNWHYLKDEINYTFLHVNKGLIYTAKQLLVRPGHTVREFIDGKRIKHYKPVLLLFVIAGINGILMHYIPIEEFINNKSSNGVIAGKQVQITKLVFDWLSKHYSLYEIIVLPIYAFCSWLAFKKYGYNYIENIIINSFAASQRLIIGIIFFPIELALIKTPYFKAFNVFSTFVSIGFTVWMILQLYQSKSKISVIKRMFYFLFIISIVFIFLMIALGIVYAYCAHLGYVDKSLITK</sequence>
<evidence type="ECO:0000256" key="1">
    <source>
        <dbReference type="SAM" id="Phobius"/>
    </source>
</evidence>
<dbReference type="RefSeq" id="WP_290286049.1">
    <property type="nucleotide sequence ID" value="NZ_JAUFQN010000019.1"/>
</dbReference>
<feature type="transmembrane region" description="Helical" evidence="1">
    <location>
        <begin position="162"/>
        <end position="181"/>
    </location>
</feature>
<dbReference type="Proteomes" id="UP001589576">
    <property type="component" value="Unassembled WGS sequence"/>
</dbReference>
<name>A0ABV5GCF0_9FLAO</name>
<dbReference type="Pfam" id="PF12412">
    <property type="entry name" value="DUF3667"/>
    <property type="match status" value="1"/>
</dbReference>
<keyword evidence="3" id="KW-1185">Reference proteome</keyword>
<dbReference type="EMBL" id="JBHMFB010000010">
    <property type="protein sequence ID" value="MFB9088793.1"/>
    <property type="molecule type" value="Genomic_DNA"/>
</dbReference>